<reference evidence="2 3" key="1">
    <citation type="submission" date="2017-05" db="EMBL/GenBank/DDBJ databases">
        <title>Draft genome sequence of Elsinoe australis.</title>
        <authorList>
            <person name="Cheng Q."/>
        </authorList>
    </citation>
    <scope>NUCLEOTIDE SEQUENCE [LARGE SCALE GENOMIC DNA]</scope>
    <source>
        <strain evidence="2 3">NL1</strain>
    </source>
</reference>
<keyword evidence="3" id="KW-1185">Reference proteome</keyword>
<dbReference type="AlphaFoldDB" id="A0A2P7YW20"/>
<proteinExistence type="predicted"/>
<accession>A0A2P7YW20</accession>
<sequence length="232" mass="25030">MDFDNAASTEISALARWLQNGDGSPINARLLSLNHSSFHPTAHSTDGLSQDAQKASRMCEEVFGMFDKPEPSLVGNMARDLALKSSAAGSSALSSTSSPVDGDIDGTSVSSMPSLSAATSVTDDTIATNEVLPYNLAQNAVATHGHAADPDANLPPQQRPEPDGEFVVHLRQKGAITMAEYQVIIEAGHVRGKHPNFSIPHDKKLEERRLASKDLPSRSRYLRESVHRYYAH</sequence>
<evidence type="ECO:0000256" key="1">
    <source>
        <dbReference type="SAM" id="MobiDB-lite"/>
    </source>
</evidence>
<organism evidence="2 3">
    <name type="scientific">Elsinoe australis</name>
    <dbReference type="NCBI Taxonomy" id="40998"/>
    <lineage>
        <taxon>Eukaryota</taxon>
        <taxon>Fungi</taxon>
        <taxon>Dikarya</taxon>
        <taxon>Ascomycota</taxon>
        <taxon>Pezizomycotina</taxon>
        <taxon>Dothideomycetes</taxon>
        <taxon>Dothideomycetidae</taxon>
        <taxon>Myriangiales</taxon>
        <taxon>Elsinoaceae</taxon>
        <taxon>Elsinoe</taxon>
    </lineage>
</organism>
<dbReference type="EMBL" id="NHZQ01000363">
    <property type="protein sequence ID" value="PSK40168.1"/>
    <property type="molecule type" value="Genomic_DNA"/>
</dbReference>
<feature type="compositionally biased region" description="Low complexity" evidence="1">
    <location>
        <begin position="89"/>
        <end position="98"/>
    </location>
</feature>
<comment type="caution">
    <text evidence="2">The sequence shown here is derived from an EMBL/GenBank/DDBJ whole genome shotgun (WGS) entry which is preliminary data.</text>
</comment>
<name>A0A2P7YW20_9PEZI</name>
<protein>
    <submittedName>
        <fullName evidence="2">Uncharacterized protein</fullName>
    </submittedName>
</protein>
<feature type="region of interest" description="Disordered" evidence="1">
    <location>
        <begin position="89"/>
        <end position="114"/>
    </location>
</feature>
<dbReference type="Proteomes" id="UP000243723">
    <property type="component" value="Unassembled WGS sequence"/>
</dbReference>
<gene>
    <name evidence="2" type="ORF">B9Z65_8108</name>
</gene>
<evidence type="ECO:0000313" key="2">
    <source>
        <dbReference type="EMBL" id="PSK40168.1"/>
    </source>
</evidence>
<evidence type="ECO:0000313" key="3">
    <source>
        <dbReference type="Proteomes" id="UP000243723"/>
    </source>
</evidence>